<gene>
    <name evidence="2" type="ORF">GCM10017655_36980</name>
</gene>
<evidence type="ECO:0000256" key="1">
    <source>
        <dbReference type="SAM" id="Phobius"/>
    </source>
</evidence>
<evidence type="ECO:0000313" key="3">
    <source>
        <dbReference type="Proteomes" id="UP001143328"/>
    </source>
</evidence>
<keyword evidence="1" id="KW-0812">Transmembrane</keyword>
<dbReference type="PANTHER" id="PTHR39456:SF1">
    <property type="entry name" value="METAL-DEPENDENT HYDROLASE"/>
    <property type="match status" value="1"/>
</dbReference>
<feature type="transmembrane region" description="Helical" evidence="1">
    <location>
        <begin position="200"/>
        <end position="222"/>
    </location>
</feature>
<reference evidence="2" key="2">
    <citation type="submission" date="2023-01" db="EMBL/GenBank/DDBJ databases">
        <authorList>
            <person name="Sun Q."/>
            <person name="Evtushenko L."/>
        </authorList>
    </citation>
    <scope>NUCLEOTIDE SEQUENCE</scope>
    <source>
        <strain evidence="2">VKM B-2935</strain>
    </source>
</reference>
<keyword evidence="3" id="KW-1185">Reference proteome</keyword>
<reference evidence="2" key="1">
    <citation type="journal article" date="2014" name="Int. J. Syst. Evol. Microbiol.">
        <title>Complete genome sequence of Corynebacterium casei LMG S-19264T (=DSM 44701T), isolated from a smear-ripened cheese.</title>
        <authorList>
            <consortium name="US DOE Joint Genome Institute (JGI-PGF)"/>
            <person name="Walter F."/>
            <person name="Albersmeier A."/>
            <person name="Kalinowski J."/>
            <person name="Ruckert C."/>
        </authorList>
    </citation>
    <scope>NUCLEOTIDE SEQUENCE</scope>
    <source>
        <strain evidence="2">VKM B-2935</strain>
    </source>
</reference>
<dbReference type="RefSeq" id="WP_271196818.1">
    <property type="nucleotide sequence ID" value="NZ_BSFN01000012.1"/>
</dbReference>
<dbReference type="AlphaFoldDB" id="A0A9W6KAS5"/>
<dbReference type="Pfam" id="PF10118">
    <property type="entry name" value="Metal_hydrol"/>
    <property type="match status" value="1"/>
</dbReference>
<name>A0A9W6KAS5_9PSED</name>
<dbReference type="Proteomes" id="UP001143328">
    <property type="component" value="Unassembled WGS sequence"/>
</dbReference>
<proteinExistence type="predicted"/>
<protein>
    <recommendedName>
        <fullName evidence="4">Metal-dependent hydrolase</fullName>
    </recommendedName>
</protein>
<dbReference type="PIRSF" id="PIRSF007580">
    <property type="entry name" value="UCP07580"/>
    <property type="match status" value="1"/>
</dbReference>
<sequence length="286" mass="33457">MTAIPTQSIPTPSKLTKPNASFPVRRMDFTFAETEKYWWSGDPFMTHFMNNLSSLFPYGEMFFVDSVRAVRDTITEPQLKKDISAFIGQEAMHSKEHATYNEYAAQHNIDLEKLELRIKVLLEWVTKITTKKQRLAATCALEHFTATMAQQLLLREDLTTQIDDPKMYQLWMWHAIEENEHKAVCYDAYQAVGGGYFTRVAMMAISTVIFFGVIGWFQVHLLRKDRQLFNLRSWGRGLRTLFSLRDGFLTKLVLPYLDYYRPGFHPFDHDTKVLEQRWKDRLGFSG</sequence>
<evidence type="ECO:0008006" key="4">
    <source>
        <dbReference type="Google" id="ProtNLM"/>
    </source>
</evidence>
<dbReference type="InterPro" id="IPR016516">
    <property type="entry name" value="UCP07580"/>
</dbReference>
<keyword evidence="1" id="KW-1133">Transmembrane helix</keyword>
<dbReference type="PANTHER" id="PTHR39456">
    <property type="entry name" value="METAL-DEPENDENT HYDROLASE"/>
    <property type="match status" value="1"/>
</dbReference>
<comment type="caution">
    <text evidence="2">The sequence shown here is derived from an EMBL/GenBank/DDBJ whole genome shotgun (WGS) entry which is preliminary data.</text>
</comment>
<accession>A0A9W6KAS5</accession>
<dbReference type="EMBL" id="BSFN01000012">
    <property type="protein sequence ID" value="GLK90634.1"/>
    <property type="molecule type" value="Genomic_DNA"/>
</dbReference>
<keyword evidence="1" id="KW-0472">Membrane</keyword>
<organism evidence="2 3">
    <name type="scientific">Pseudomonas turukhanskensis</name>
    <dbReference type="NCBI Taxonomy" id="1806536"/>
    <lineage>
        <taxon>Bacteria</taxon>
        <taxon>Pseudomonadati</taxon>
        <taxon>Pseudomonadota</taxon>
        <taxon>Gammaproteobacteria</taxon>
        <taxon>Pseudomonadales</taxon>
        <taxon>Pseudomonadaceae</taxon>
        <taxon>Pseudomonas</taxon>
    </lineage>
</organism>
<evidence type="ECO:0000313" key="2">
    <source>
        <dbReference type="EMBL" id="GLK90634.1"/>
    </source>
</evidence>